<reference evidence="1" key="1">
    <citation type="submission" date="2023-04" db="EMBL/GenBank/DDBJ databases">
        <title>Ambrosiozyma monospora NBRC 10751.</title>
        <authorList>
            <person name="Ichikawa N."/>
            <person name="Sato H."/>
            <person name="Tonouchi N."/>
        </authorList>
    </citation>
    <scope>NUCLEOTIDE SEQUENCE</scope>
    <source>
        <strain evidence="1">NBRC 10751</strain>
    </source>
</reference>
<protein>
    <submittedName>
        <fullName evidence="1">Unnamed protein product</fullName>
    </submittedName>
</protein>
<dbReference type="Proteomes" id="UP001165064">
    <property type="component" value="Unassembled WGS sequence"/>
</dbReference>
<gene>
    <name evidence="1" type="ORF">Amon02_000590300</name>
</gene>
<name>A0ACB5T761_AMBMO</name>
<dbReference type="EMBL" id="BSXS01004461">
    <property type="protein sequence ID" value="GME83027.1"/>
    <property type="molecule type" value="Genomic_DNA"/>
</dbReference>
<proteinExistence type="predicted"/>
<sequence>MSTEVHGFHGFSVSEIRTKSKTAPHTRKPKRFFDTNETSDKIQFALHTFESNFREILRSYRDEYGNVNINQEIFTLMKKVSEDEKQRQIQIQQSKQDQETSTENKTPQSGSVTLTEAISENSQIQEIFNQKVLNSPMYFFKGLEITMKNNKNTLEKAVVDVRDALKRITYNESHSNFLRQLNQFKMRNEVSTKENDNKANEMTSLIDAYLNLSLPRTSSAGQIKTPQLELFMTILLNNSESILQSFEEEEARLNYAHKLIQIFEILIEDIKSPLRIDEFKLFLKCCQIRHHYDLKISYVVSILTKLEQVLQYTEMRYIGAVSDSLMANAETTSIEEAQRWSVYVNGLDNGIKSIQKPKCDYIILKILESDPQSALNTSYPNLT</sequence>
<comment type="caution">
    <text evidence="1">The sequence shown here is derived from an EMBL/GenBank/DDBJ whole genome shotgun (WGS) entry which is preliminary data.</text>
</comment>
<evidence type="ECO:0000313" key="2">
    <source>
        <dbReference type="Proteomes" id="UP001165064"/>
    </source>
</evidence>
<organism evidence="1 2">
    <name type="scientific">Ambrosiozyma monospora</name>
    <name type="common">Yeast</name>
    <name type="synonym">Endomycopsis monosporus</name>
    <dbReference type="NCBI Taxonomy" id="43982"/>
    <lineage>
        <taxon>Eukaryota</taxon>
        <taxon>Fungi</taxon>
        <taxon>Dikarya</taxon>
        <taxon>Ascomycota</taxon>
        <taxon>Saccharomycotina</taxon>
        <taxon>Pichiomycetes</taxon>
        <taxon>Pichiales</taxon>
        <taxon>Pichiaceae</taxon>
        <taxon>Ambrosiozyma</taxon>
    </lineage>
</organism>
<accession>A0ACB5T761</accession>
<evidence type="ECO:0000313" key="1">
    <source>
        <dbReference type="EMBL" id="GME83027.1"/>
    </source>
</evidence>
<keyword evidence="2" id="KW-1185">Reference proteome</keyword>